<feature type="domain" description="DUF4123" evidence="1">
    <location>
        <begin position="84"/>
        <end position="208"/>
    </location>
</feature>
<accession>C7RCW6</accession>
<dbReference type="KEGG" id="kko:Kkor_1696"/>
<evidence type="ECO:0000259" key="1">
    <source>
        <dbReference type="Pfam" id="PF13503"/>
    </source>
</evidence>
<proteinExistence type="predicted"/>
<gene>
    <name evidence="2" type="ordered locus">Kkor_1696</name>
</gene>
<dbReference type="Pfam" id="PF13503">
    <property type="entry name" value="DUF4123"/>
    <property type="match status" value="1"/>
</dbReference>
<dbReference type="EMBL" id="CP001707">
    <property type="protein sequence ID" value="ACV27108.1"/>
    <property type="molecule type" value="Genomic_DNA"/>
</dbReference>
<dbReference type="eggNOG" id="ENOG5032YPR">
    <property type="taxonomic scope" value="Bacteria"/>
</dbReference>
<dbReference type="AlphaFoldDB" id="C7RCW6"/>
<name>C7RCW6_KANKD</name>
<dbReference type="STRING" id="523791.Kkor_1696"/>
<evidence type="ECO:0000313" key="2">
    <source>
        <dbReference type="EMBL" id="ACV27108.1"/>
    </source>
</evidence>
<dbReference type="HOGENOM" id="CLU_735246_0_0_6"/>
<dbReference type="RefSeq" id="WP_015780714.1">
    <property type="nucleotide sequence ID" value="NC_013166.1"/>
</dbReference>
<evidence type="ECO:0000313" key="3">
    <source>
        <dbReference type="Proteomes" id="UP000001231"/>
    </source>
</evidence>
<keyword evidence="3" id="KW-1185">Reference proteome</keyword>
<reference evidence="2" key="1">
    <citation type="journal article" date="2009" name="Stand. Genomic Sci.">
        <title>Complete genome sequence of Kangiella koreensis type strain (SW-125).</title>
        <authorList>
            <person name="Han C."/>
            <person name="Sikorski J."/>
            <person name="Lapidus A."/>
            <person name="Nolan M."/>
            <person name="Glavina Del Rio T."/>
            <person name="Tice H."/>
            <person name="Cheng J.F."/>
            <person name="Lucas S."/>
            <person name="Chen F."/>
            <person name="Copeland A."/>
            <person name="Ivanova N."/>
            <person name="Mavromatis K."/>
            <person name="Ovchinnikova G."/>
            <person name="Pati A."/>
            <person name="Bruce D."/>
            <person name="Goodwin L."/>
            <person name="Pitluck S."/>
            <person name="Chen A."/>
            <person name="Palaniappan K."/>
            <person name="Land M."/>
            <person name="Hauser L."/>
            <person name="Chang Y.J."/>
            <person name="Jeffries C.D."/>
            <person name="Chain P."/>
            <person name="Saunders E."/>
            <person name="Brettin T."/>
            <person name="Goker M."/>
            <person name="Tindall B.J."/>
            <person name="Bristow J."/>
            <person name="Eisen J.A."/>
            <person name="Markowitz V."/>
            <person name="Hugenholtz P."/>
            <person name="Kyrpides N.C."/>
            <person name="Klenk H.P."/>
            <person name="Detter J.C."/>
        </authorList>
    </citation>
    <scope>NUCLEOTIDE SEQUENCE [LARGE SCALE GENOMIC DNA]</scope>
    <source>
        <strain evidence="2">DSM 16069</strain>
    </source>
</reference>
<sequence>MKQGCSTYLINDISNTAVSQDSDNQTAMLSIETQALSPIAVEESKAPSWDRPWIGPLLKDTLFTVSSGDESTIHQSPNHQLKTYLLLDAAQVSALEGVFSLAKAEDLGVLCLLGGEARKDLKDYAPYLINLTLSQQQLEEGDIPSFHRDVFIRYWGKHCGIFLHSYADLNTVARHCKKFIKLKDEQDQWFFFRFYDPRVAQDYFRWMENDGVRIAKWFGIKQGKPLIQSLIFEADAGQSFTRIEAKNYEQLNDHSPIGLTKVELGWMQQSRWQRTKKAIYQSLQQELSEEPFLQSKLERQLVGGWCEEALRHDYTTERAIYDYAYSHALAHHFELDLAEVNDYLAAKDDSDVEKAKELQQILLNAINTYRMNQQEE</sequence>
<protein>
    <recommendedName>
        <fullName evidence="1">DUF4123 domain-containing protein</fullName>
    </recommendedName>
</protein>
<dbReference type="InParanoid" id="C7RCW6"/>
<dbReference type="InterPro" id="IPR025391">
    <property type="entry name" value="DUF4123"/>
</dbReference>
<dbReference type="Proteomes" id="UP000001231">
    <property type="component" value="Chromosome"/>
</dbReference>
<organism evidence="2 3">
    <name type="scientific">Kangiella koreensis (strain DSM 16069 / JCM 12317 / KCTC 12182 / SW-125)</name>
    <dbReference type="NCBI Taxonomy" id="523791"/>
    <lineage>
        <taxon>Bacteria</taxon>
        <taxon>Pseudomonadati</taxon>
        <taxon>Pseudomonadota</taxon>
        <taxon>Gammaproteobacteria</taxon>
        <taxon>Kangiellales</taxon>
        <taxon>Kangiellaceae</taxon>
        <taxon>Kangiella</taxon>
    </lineage>
</organism>